<dbReference type="Proteomes" id="UP000054976">
    <property type="component" value="Unassembled WGS sequence"/>
</dbReference>
<dbReference type="Pfam" id="PF07963">
    <property type="entry name" value="N_methyl"/>
    <property type="match status" value="1"/>
</dbReference>
<proteinExistence type="predicted"/>
<dbReference type="RefSeq" id="WP_059176908.1">
    <property type="nucleotide sequence ID" value="NZ_BCNO01000002.1"/>
</dbReference>
<evidence type="ECO:0000313" key="3">
    <source>
        <dbReference type="Proteomes" id="UP000054976"/>
    </source>
</evidence>
<keyword evidence="3" id="KW-1185">Reference proteome</keyword>
<comment type="caution">
    <text evidence="2">The sequence shown here is derived from an EMBL/GenBank/DDBJ whole genome shotgun (WGS) entry which is preliminary data.</text>
</comment>
<accession>A0A0U9HRN1</accession>
<keyword evidence="1" id="KW-1133">Transmembrane helix</keyword>
<keyword evidence="1" id="KW-0472">Membrane</keyword>
<dbReference type="EMBL" id="BCNO01000002">
    <property type="protein sequence ID" value="GAQ95476.1"/>
    <property type="molecule type" value="Genomic_DNA"/>
</dbReference>
<name>A0A0U9HRN1_9BACT</name>
<protein>
    <submittedName>
        <fullName evidence="2">Type IV pilus assembly protein PilW</fullName>
    </submittedName>
</protein>
<evidence type="ECO:0000313" key="2">
    <source>
        <dbReference type="EMBL" id="GAQ95476.1"/>
    </source>
</evidence>
<dbReference type="SUPFAM" id="SSF54523">
    <property type="entry name" value="Pili subunits"/>
    <property type="match status" value="1"/>
</dbReference>
<keyword evidence="1" id="KW-0812">Transmembrane</keyword>
<dbReference type="InterPro" id="IPR045584">
    <property type="entry name" value="Pilin-like"/>
</dbReference>
<feature type="transmembrane region" description="Helical" evidence="1">
    <location>
        <begin position="7"/>
        <end position="31"/>
    </location>
</feature>
<reference evidence="3" key="1">
    <citation type="submission" date="2016-01" db="EMBL/GenBank/DDBJ databases">
        <title>Draft genome sequence of Thermodesulfovibrio aggregans strain TGE-P1.</title>
        <authorList>
            <person name="Sekiguchi Y."/>
            <person name="Ohashi A."/>
            <person name="Matsuura N."/>
            <person name="Tourlousse M.D."/>
        </authorList>
    </citation>
    <scope>NUCLEOTIDE SEQUENCE [LARGE SCALE GENOMIC DNA]</scope>
    <source>
        <strain evidence="3">TGE-P1</strain>
    </source>
</reference>
<dbReference type="NCBIfam" id="TIGR02532">
    <property type="entry name" value="IV_pilin_GFxxxE"/>
    <property type="match status" value="1"/>
</dbReference>
<sequence>MKKGYSIIEILIVIAIMGILAGGILTAYRFIAKENVTRHLVAKHEQDVAVLINQLLKDVESAGFGIDIDTLNSETKIIDNTLVFPSLATREEERSGCWAAVVKEKDEEKYKLHSAILDENTESKNYMGEYCDLNPKDYWYVILNPSDKKNKCEGGSLCQCGIDVIYCDEQYKNTIAFYATKRNDYQYPQSFIVTYSLTQDNLPKECAPGTYNLAKTLGTQGKPGYQANQPVISCVFPNGFKVRAGIQSGSSISYQDSVSSDNIEKHNLKLFRICLILQVGGRQDTSSAQPQFSTDCGGGPTIDTAWWNNTGRWYRWKVIEQDIPLRNYQ</sequence>
<evidence type="ECO:0000256" key="1">
    <source>
        <dbReference type="SAM" id="Phobius"/>
    </source>
</evidence>
<dbReference type="InterPro" id="IPR012902">
    <property type="entry name" value="N_methyl_site"/>
</dbReference>
<dbReference type="AlphaFoldDB" id="A0A0U9HRN1"/>
<organism evidence="2 3">
    <name type="scientific">Thermodesulfovibrio aggregans</name>
    <dbReference type="NCBI Taxonomy" id="86166"/>
    <lineage>
        <taxon>Bacteria</taxon>
        <taxon>Pseudomonadati</taxon>
        <taxon>Nitrospirota</taxon>
        <taxon>Thermodesulfovibrionia</taxon>
        <taxon>Thermodesulfovibrionales</taxon>
        <taxon>Thermodesulfovibrionaceae</taxon>
        <taxon>Thermodesulfovibrio</taxon>
    </lineage>
</organism>
<dbReference type="OrthoDB" id="11156at2"/>
<gene>
    <name evidence="2" type="ORF">TAGGR_2369</name>
</gene>
<dbReference type="STRING" id="86166.TAGGR_2369"/>